<dbReference type="PANTHER" id="PTHR23089">
    <property type="entry name" value="HISTIDINE TRIAD HIT PROTEIN"/>
    <property type="match status" value="1"/>
</dbReference>
<sequence>MDIFKKIIDREIPASIIYEDDVVIAFLDAYPEQPGHFLVVPKSQSKNIIENSDEEFIYAMRIVRKLINDRLIKNGITDFRIQVNTGPKAGQTIFHTHIHVVPYK</sequence>
<dbReference type="InterPro" id="IPR011146">
    <property type="entry name" value="HIT-like"/>
</dbReference>
<dbReference type="Gene3D" id="3.30.428.10">
    <property type="entry name" value="HIT-like"/>
    <property type="match status" value="1"/>
</dbReference>
<proteinExistence type="predicted"/>
<dbReference type="OrthoDB" id="9784774at2"/>
<evidence type="ECO:0000313" key="1">
    <source>
        <dbReference type="EMBL" id="QDY87175.1"/>
    </source>
</evidence>
<accession>A0A5B8K299</accession>
<dbReference type="InterPro" id="IPR054919">
    <property type="entry name" value="M_plasma_HinT"/>
</dbReference>
<evidence type="ECO:0000313" key="2">
    <source>
        <dbReference type="Proteomes" id="UP000318927"/>
    </source>
</evidence>
<dbReference type="PROSITE" id="PS51084">
    <property type="entry name" value="HIT_2"/>
    <property type="match status" value="1"/>
</dbReference>
<dbReference type="PROSITE" id="PS00892">
    <property type="entry name" value="HIT_1"/>
    <property type="match status" value="1"/>
</dbReference>
<name>A0A5B8K299_9MOLU</name>
<dbReference type="NCBIfam" id="NF045834">
    <property type="entry name" value="M_plasma_HinT"/>
    <property type="match status" value="1"/>
</dbReference>
<dbReference type="GO" id="GO:0003824">
    <property type="term" value="F:catalytic activity"/>
    <property type="evidence" value="ECO:0007669"/>
    <property type="project" value="InterPro"/>
</dbReference>
<protein>
    <submittedName>
        <fullName evidence="1">HIT family protein</fullName>
    </submittedName>
</protein>
<dbReference type="Pfam" id="PF01230">
    <property type="entry name" value="HIT"/>
    <property type="match status" value="1"/>
</dbReference>
<dbReference type="EMBL" id="CP042295">
    <property type="protein sequence ID" value="QDY87175.1"/>
    <property type="molecule type" value="Genomic_DNA"/>
</dbReference>
<dbReference type="Proteomes" id="UP000318927">
    <property type="component" value="Chromosome"/>
</dbReference>
<organism evidence="1 2">
    <name type="scientific">Mycoplasma anserisalpingitidis</name>
    <dbReference type="NCBI Taxonomy" id="519450"/>
    <lineage>
        <taxon>Bacteria</taxon>
        <taxon>Bacillati</taxon>
        <taxon>Mycoplasmatota</taxon>
        <taxon>Mollicutes</taxon>
        <taxon>Mycoplasmataceae</taxon>
        <taxon>Mycoplasma</taxon>
    </lineage>
</organism>
<dbReference type="RefSeq" id="WP_146367625.1">
    <property type="nucleotide sequence ID" value="NZ_CP041664.1"/>
</dbReference>
<dbReference type="PRINTS" id="PR00332">
    <property type="entry name" value="HISTRIAD"/>
</dbReference>
<dbReference type="InterPro" id="IPR001310">
    <property type="entry name" value="Histidine_triad_HIT"/>
</dbReference>
<keyword evidence="2" id="KW-1185">Reference proteome</keyword>
<dbReference type="KEGG" id="mans:FRW55_03380"/>
<dbReference type="InterPro" id="IPR019808">
    <property type="entry name" value="Histidine_triad_CS"/>
</dbReference>
<dbReference type="AlphaFoldDB" id="A0A5B8K299"/>
<gene>
    <name evidence="1" type="ORF">FRW55_03380</name>
</gene>
<reference evidence="1 2" key="1">
    <citation type="journal article" date="2019" name="Microbiol. Resour. Announc.">
        <title>Complete Genome Sequences of Three Mycoplasma anserisalpingitis (Mycoplasma sp. 1220) Strains.</title>
        <authorList>
            <person name="Grozner D."/>
            <person name="Forro B."/>
            <person name="Kovacs A.B."/>
            <person name="Marton S."/>
            <person name="Banyai K."/>
            <person name="Kreizinger Z."/>
            <person name="Sulyok K.M."/>
            <person name="Gyuranecz M."/>
        </authorList>
    </citation>
    <scope>NUCLEOTIDE SEQUENCE [LARGE SCALE GENOMIC DNA]</scope>
    <source>
        <strain evidence="1 2">ATCC:BAA-2147</strain>
    </source>
</reference>
<dbReference type="InterPro" id="IPR036265">
    <property type="entry name" value="HIT-like_sf"/>
</dbReference>
<dbReference type="SUPFAM" id="SSF54197">
    <property type="entry name" value="HIT-like"/>
    <property type="match status" value="1"/>
</dbReference>